<dbReference type="SMART" id="SM00283">
    <property type="entry name" value="MA"/>
    <property type="match status" value="1"/>
</dbReference>
<feature type="transmembrane region" description="Helical" evidence="5">
    <location>
        <begin position="472"/>
        <end position="493"/>
    </location>
</feature>
<dbReference type="PANTHER" id="PTHR32089">
    <property type="entry name" value="METHYL-ACCEPTING CHEMOTAXIS PROTEIN MCPB"/>
    <property type="match status" value="1"/>
</dbReference>
<dbReference type="Pfam" id="PF00015">
    <property type="entry name" value="MCPsignal"/>
    <property type="match status" value="1"/>
</dbReference>
<evidence type="ECO:0000256" key="5">
    <source>
        <dbReference type="SAM" id="Phobius"/>
    </source>
</evidence>
<dbReference type="InterPro" id="IPR004089">
    <property type="entry name" value="MCPsignal_dom"/>
</dbReference>
<dbReference type="Gene3D" id="6.10.340.10">
    <property type="match status" value="1"/>
</dbReference>
<protein>
    <submittedName>
        <fullName evidence="8">Methyl-accepting chemotaxis protein 4</fullName>
    </submittedName>
</protein>
<dbReference type="InterPro" id="IPR004090">
    <property type="entry name" value="Chemotax_Me-accpt_rcpt"/>
</dbReference>
<feature type="region of interest" description="Disordered" evidence="4">
    <location>
        <begin position="603"/>
        <end position="622"/>
    </location>
</feature>
<dbReference type="STRING" id="311410.LA5095_00685"/>
<evidence type="ECO:0000256" key="1">
    <source>
        <dbReference type="ARBA" id="ARBA00023224"/>
    </source>
</evidence>
<comment type="similarity">
    <text evidence="2">Belongs to the methyl-accepting chemotaxis (MCP) protein family.</text>
</comment>
<evidence type="ECO:0000256" key="3">
    <source>
        <dbReference type="PROSITE-ProRule" id="PRU00284"/>
    </source>
</evidence>
<dbReference type="GO" id="GO:0006935">
    <property type="term" value="P:chemotaxis"/>
    <property type="evidence" value="ECO:0007669"/>
    <property type="project" value="InterPro"/>
</dbReference>
<organism evidence="8 9">
    <name type="scientific">Roseibium album</name>
    <dbReference type="NCBI Taxonomy" id="311410"/>
    <lineage>
        <taxon>Bacteria</taxon>
        <taxon>Pseudomonadati</taxon>
        <taxon>Pseudomonadota</taxon>
        <taxon>Alphaproteobacteria</taxon>
        <taxon>Hyphomicrobiales</taxon>
        <taxon>Stappiaceae</taxon>
        <taxon>Roseibium</taxon>
    </lineage>
</organism>
<accession>A0A0M6ZUK5</accession>
<evidence type="ECO:0000313" key="8">
    <source>
        <dbReference type="EMBL" id="CTQ73858.1"/>
    </source>
</evidence>
<keyword evidence="5" id="KW-0472">Membrane</keyword>
<proteinExistence type="inferred from homology"/>
<sequence length="844" mass="89562">MRSSFNLRTRGKLFTAFAGLVLLTATAIGIGLFSFQRVESGFAELSEKRLPSIENAAQLALSSTEVATAAAAVANSVTLQSQEVSFQALQKSVAVIEGIESTFVASDSNREIVEALFSQSHTFKERLGVLDQATKEKIAARDAKDARMAALFKAYDGVNSAITPIVDDAYFTVVLGGEDAAAQSKELVDNLANTEMAKLRLYLELRAETNLLVGLAETVAFVDDPALLTLFEDKIIATEKKIADYQKELKAQDLSSGAEAEFGKLNDLVSATLAKSKARNITAGEQKQTLQTAIGLQKAIDDALIMQIDDQLFTLTIDTEEAVTENSAIISDLLNNQVGQLKSTLEAQAFANKFVATLVQGGLTQDPALLVPLQEKITADAKHMRDGLDTLGSEDIKAQLEQLLAYGNPDNGLLRDHLEELTSTRKSNEQVTEMFTAVERIGQSVASLIEMELAAVDQATTQINRLFDNGSLALIAIGIASLVIAGAIGFFVVDRGLVKPLLGLVSITRALADGELDGHIAGTNRNDEIGDLAKAMEVFKENAKERNNLEAVSRDEQNAQLERQSRIEDMITDFRDEMESVLGNVTANMDQMQSTAQVLSQISTETASQASEAEASSTAASENVGSVASAAEQLAGSIAEIGQQVSRATEIVTNASGSARMTTEKVSELAESANKIGEVVTLIRAIAEQTNLLALNATIEAARAGEAGKGFAVVAAEVKELATQTSKATEEIATQIEAIQSSTGESVVAIQEIRDTMEQADETTSAIAAAVEEQDASTAMISRNVRDAAEGTQGVADNISSVMSAVAEAAQSAGQVEMASNEVADQARHIKVVVDDFLAKVAAA</sequence>
<keyword evidence="5" id="KW-0812">Transmembrane</keyword>
<dbReference type="PRINTS" id="PR00260">
    <property type="entry name" value="CHEMTRNSDUCR"/>
</dbReference>
<dbReference type="PROSITE" id="PS50885">
    <property type="entry name" value="HAMP"/>
    <property type="match status" value="1"/>
</dbReference>
<evidence type="ECO:0000256" key="2">
    <source>
        <dbReference type="ARBA" id="ARBA00029447"/>
    </source>
</evidence>
<dbReference type="SUPFAM" id="SSF58104">
    <property type="entry name" value="Methyl-accepting chemotaxis protein (MCP) signaling domain"/>
    <property type="match status" value="1"/>
</dbReference>
<evidence type="ECO:0000259" key="7">
    <source>
        <dbReference type="PROSITE" id="PS50885"/>
    </source>
</evidence>
<dbReference type="PANTHER" id="PTHR32089:SF112">
    <property type="entry name" value="LYSOZYME-LIKE PROTEIN-RELATED"/>
    <property type="match status" value="1"/>
</dbReference>
<dbReference type="EMBL" id="CXWC01000011">
    <property type="protein sequence ID" value="CTQ73858.1"/>
    <property type="molecule type" value="Genomic_DNA"/>
</dbReference>
<dbReference type="CDD" id="cd06225">
    <property type="entry name" value="HAMP"/>
    <property type="match status" value="1"/>
</dbReference>
<evidence type="ECO:0000259" key="6">
    <source>
        <dbReference type="PROSITE" id="PS50111"/>
    </source>
</evidence>
<dbReference type="GO" id="GO:0016020">
    <property type="term" value="C:membrane"/>
    <property type="evidence" value="ECO:0007669"/>
    <property type="project" value="InterPro"/>
</dbReference>
<dbReference type="PROSITE" id="PS50111">
    <property type="entry name" value="CHEMOTAXIS_TRANSDUC_2"/>
    <property type="match status" value="1"/>
</dbReference>
<dbReference type="GO" id="GO:0004888">
    <property type="term" value="F:transmembrane signaling receptor activity"/>
    <property type="evidence" value="ECO:0007669"/>
    <property type="project" value="InterPro"/>
</dbReference>
<dbReference type="Gene3D" id="1.20.58.920">
    <property type="match status" value="2"/>
</dbReference>
<feature type="domain" description="HAMP" evidence="7">
    <location>
        <begin position="495"/>
        <end position="548"/>
    </location>
</feature>
<dbReference type="Proteomes" id="UP000049983">
    <property type="component" value="Unassembled WGS sequence"/>
</dbReference>
<dbReference type="Pfam" id="PF00672">
    <property type="entry name" value="HAMP"/>
    <property type="match status" value="1"/>
</dbReference>
<dbReference type="SMART" id="SM00304">
    <property type="entry name" value="HAMP"/>
    <property type="match status" value="1"/>
</dbReference>
<dbReference type="AlphaFoldDB" id="A0A0M6ZUK5"/>
<evidence type="ECO:0000313" key="9">
    <source>
        <dbReference type="Proteomes" id="UP000049983"/>
    </source>
</evidence>
<reference evidence="9" key="1">
    <citation type="submission" date="2015-07" db="EMBL/GenBank/DDBJ databases">
        <authorList>
            <person name="Rodrigo-Torres Lidia"/>
            <person name="Arahal R.David."/>
        </authorList>
    </citation>
    <scope>NUCLEOTIDE SEQUENCE [LARGE SCALE GENOMIC DNA]</scope>
    <source>
        <strain evidence="9">CECT 5096</strain>
    </source>
</reference>
<gene>
    <name evidence="8" type="primary">mcp4_9</name>
    <name evidence="8" type="ORF">LA5096_03825</name>
</gene>
<feature type="domain" description="Methyl-accepting transducer" evidence="6">
    <location>
        <begin position="574"/>
        <end position="824"/>
    </location>
</feature>
<dbReference type="InterPro" id="IPR003660">
    <property type="entry name" value="HAMP_dom"/>
</dbReference>
<keyword evidence="9" id="KW-1185">Reference proteome</keyword>
<keyword evidence="5" id="KW-1133">Transmembrane helix</keyword>
<name>A0A0M6ZUK5_9HYPH</name>
<keyword evidence="1 3" id="KW-0807">Transducer</keyword>
<dbReference type="InterPro" id="IPR038188">
    <property type="entry name" value="TorS_sensor_sf"/>
</dbReference>
<dbReference type="Gene3D" id="1.10.287.950">
    <property type="entry name" value="Methyl-accepting chemotaxis protein"/>
    <property type="match status" value="1"/>
</dbReference>
<dbReference type="GO" id="GO:0007165">
    <property type="term" value="P:signal transduction"/>
    <property type="evidence" value="ECO:0007669"/>
    <property type="project" value="UniProtKB-KW"/>
</dbReference>
<evidence type="ECO:0000256" key="4">
    <source>
        <dbReference type="SAM" id="MobiDB-lite"/>
    </source>
</evidence>